<gene>
    <name evidence="1" type="ORF">METZ01_LOCUS29187</name>
</gene>
<dbReference type="InterPro" id="IPR021314">
    <property type="entry name" value="DUF2911"/>
</dbReference>
<sequence length="210" mass="22985">MRHQRFAGSLLIGVSVGLLACSGNAETQDAPEEMQVADLTMDECWLRDISQEDAQARVSPRSVTPVAFENGQGVLCYGAPSARGREIMGELVPFGSAWRVGADEATALHLTGPASIGGVALEAGAYSIYAEPGAEEWTFFVNPSYERWGIPIRPEVRETEIGSFTATPEEMDEMVETMRFRYEPDDDNAMGNIVLEWENTRVSFHLHPGG</sequence>
<dbReference type="AlphaFoldDB" id="A0A381QFA7"/>
<accession>A0A381QFA7</accession>
<organism evidence="1">
    <name type="scientific">marine metagenome</name>
    <dbReference type="NCBI Taxonomy" id="408172"/>
    <lineage>
        <taxon>unclassified sequences</taxon>
        <taxon>metagenomes</taxon>
        <taxon>ecological metagenomes</taxon>
    </lineage>
</organism>
<name>A0A381QFA7_9ZZZZ</name>
<protein>
    <recommendedName>
        <fullName evidence="2">DUF2911 domain-containing protein</fullName>
    </recommendedName>
</protein>
<evidence type="ECO:0000313" key="1">
    <source>
        <dbReference type="EMBL" id="SUZ76333.1"/>
    </source>
</evidence>
<proteinExistence type="predicted"/>
<dbReference type="EMBL" id="UINC01001273">
    <property type="protein sequence ID" value="SUZ76333.1"/>
    <property type="molecule type" value="Genomic_DNA"/>
</dbReference>
<dbReference type="Pfam" id="PF11138">
    <property type="entry name" value="DUF2911"/>
    <property type="match status" value="1"/>
</dbReference>
<evidence type="ECO:0008006" key="2">
    <source>
        <dbReference type="Google" id="ProtNLM"/>
    </source>
</evidence>
<reference evidence="1" key="1">
    <citation type="submission" date="2018-05" db="EMBL/GenBank/DDBJ databases">
        <authorList>
            <person name="Lanie J.A."/>
            <person name="Ng W.-L."/>
            <person name="Kazmierczak K.M."/>
            <person name="Andrzejewski T.M."/>
            <person name="Davidsen T.M."/>
            <person name="Wayne K.J."/>
            <person name="Tettelin H."/>
            <person name="Glass J.I."/>
            <person name="Rusch D."/>
            <person name="Podicherti R."/>
            <person name="Tsui H.-C.T."/>
            <person name="Winkler M.E."/>
        </authorList>
    </citation>
    <scope>NUCLEOTIDE SEQUENCE</scope>
</reference>
<dbReference type="PROSITE" id="PS51257">
    <property type="entry name" value="PROKAR_LIPOPROTEIN"/>
    <property type="match status" value="1"/>
</dbReference>